<feature type="region of interest" description="Disordered" evidence="1">
    <location>
        <begin position="529"/>
        <end position="713"/>
    </location>
</feature>
<feature type="compositionally biased region" description="Polar residues" evidence="1">
    <location>
        <begin position="620"/>
        <end position="632"/>
    </location>
</feature>
<reference evidence="3" key="1">
    <citation type="submission" date="2025-08" db="UniProtKB">
        <authorList>
            <consortium name="RefSeq"/>
        </authorList>
    </citation>
    <scope>IDENTIFICATION</scope>
</reference>
<accession>A0ABM3Y1L9</accession>
<name>A0ABM3Y1L9_ERIEU</name>
<organism evidence="2 3">
    <name type="scientific">Erinaceus europaeus</name>
    <name type="common">Western European hedgehog</name>
    <dbReference type="NCBI Taxonomy" id="9365"/>
    <lineage>
        <taxon>Eukaryota</taxon>
        <taxon>Metazoa</taxon>
        <taxon>Chordata</taxon>
        <taxon>Craniata</taxon>
        <taxon>Vertebrata</taxon>
        <taxon>Euteleostomi</taxon>
        <taxon>Mammalia</taxon>
        <taxon>Eutheria</taxon>
        <taxon>Laurasiatheria</taxon>
        <taxon>Eulipotyphla</taxon>
        <taxon>Erinaceidae</taxon>
        <taxon>Erinaceinae</taxon>
        <taxon>Erinaceus</taxon>
    </lineage>
</organism>
<feature type="compositionally biased region" description="Polar residues" evidence="1">
    <location>
        <begin position="402"/>
        <end position="412"/>
    </location>
</feature>
<feature type="region of interest" description="Disordered" evidence="1">
    <location>
        <begin position="213"/>
        <end position="364"/>
    </location>
</feature>
<evidence type="ECO:0000256" key="1">
    <source>
        <dbReference type="SAM" id="MobiDB-lite"/>
    </source>
</evidence>
<keyword evidence="2" id="KW-1185">Reference proteome</keyword>
<feature type="region of interest" description="Disordered" evidence="1">
    <location>
        <begin position="94"/>
        <end position="122"/>
    </location>
</feature>
<feature type="compositionally biased region" description="Polar residues" evidence="1">
    <location>
        <begin position="315"/>
        <end position="325"/>
    </location>
</feature>
<feature type="region of interest" description="Disordered" evidence="1">
    <location>
        <begin position="379"/>
        <end position="475"/>
    </location>
</feature>
<feature type="region of interest" description="Disordered" evidence="1">
    <location>
        <begin position="1"/>
        <end position="80"/>
    </location>
</feature>
<evidence type="ECO:0000313" key="3">
    <source>
        <dbReference type="RefSeq" id="XP_060054962.1"/>
    </source>
</evidence>
<feature type="region of interest" description="Disordered" evidence="1">
    <location>
        <begin position="490"/>
        <end position="516"/>
    </location>
</feature>
<sequence length="831" mass="90907">MEPEGELQPVQQMTAGDTLDTREDMPGGLSPPNTEEQMLPTSKEAESPLEMTTRDTQDTEEDMPGCLSPCETTVQVPPTRKETELSLEAYMVLQGPQENMGEPEAQGRRLPPPKPPRRNKGRVIWYSGCCPYSDWPPHLENQRQGEPGPLEPEQELQPVQQMTMGDTLDTGEDMPGGLSPPNTEEQMLPTSKETESPLEASVALLGPQNNMGALRLREGSSPLPSFLAGTRAELSEDQPQGGPGPMEPEQELQPVQQMTTGDTLDTGEVISGGLSPPNAEEQMFPTSKEAESPLEMTTGDTQDTEEDMPGCLSPCETTGQVPPTSKETEPSLEAYMALHCPQDNMGKPEAQGRRQPPPKPPCRNKGKVIWYSECCPYSDWPPHLEEQPQGEPGSKEPVTELQPVQQMTTGDTLDTGEDMPGGLSPPNTEEQMLSTSKETESPLEMTTGDTQDTEEAKPGCLSPCETTVQVPPTRKEVEPSLEAYMALQSPQENIGVPEAQGRRLPPPKPPHRNKGRVIWYSGSCPYSDWPPHLEDQPQGGPGPMEPEGELQPVQKMTMGDTLDTGEDMPGGLSPPNSEEQMFPTNKEAESPMEMNTGDMQDTEGDTPGGLSPFDTKEQIPPTSKEAQPSQEASLLGAQDYMGDPEIQGRRQPPLKPPCRNKGRVIWDPGSCPHSDLSPPLEDKPQERPGQKEPEEELQPLQQMTSGDKEDAEGGIPVGLCPCETTGKIPPIMDAEHPLKASMALLGPQDGTIKAQRRWQPPSKSPHKNNGRVMWFQAEELLRLAQDTQCPSTPLHNNQLALLRGEMWGSLEHTGWEALRGTELELCHRDSS</sequence>
<gene>
    <name evidence="3" type="primary">LOC132540801</name>
</gene>
<dbReference type="Proteomes" id="UP001652624">
    <property type="component" value="Chromosome 10"/>
</dbReference>
<feature type="compositionally biased region" description="Polar residues" evidence="1">
    <location>
        <begin position="31"/>
        <end position="40"/>
    </location>
</feature>
<dbReference type="RefSeq" id="XP_060054962.1">
    <property type="nucleotide sequence ID" value="XM_060198979.1"/>
</dbReference>
<feature type="compositionally biased region" description="Polar residues" evidence="1">
    <location>
        <begin position="425"/>
        <end position="436"/>
    </location>
</feature>
<feature type="compositionally biased region" description="Polar residues" evidence="1">
    <location>
        <begin position="180"/>
        <end position="191"/>
    </location>
</feature>
<proteinExistence type="predicted"/>
<evidence type="ECO:0000313" key="2">
    <source>
        <dbReference type="Proteomes" id="UP001652624"/>
    </source>
</evidence>
<dbReference type="GeneID" id="132540801"/>
<protein>
    <submittedName>
        <fullName evidence="3">Uncharacterized protein LOC132540801</fullName>
    </submittedName>
</protein>
<feature type="compositionally biased region" description="Basic and acidic residues" evidence="1">
    <location>
        <begin position="680"/>
        <end position="692"/>
    </location>
</feature>
<feature type="compositionally biased region" description="Polar residues" evidence="1">
    <location>
        <begin position="574"/>
        <end position="583"/>
    </location>
</feature>
<feature type="region of interest" description="Disordered" evidence="1">
    <location>
        <begin position="135"/>
        <end position="198"/>
    </location>
</feature>